<gene>
    <name evidence="2" type="ORF">C2845_PM13G03860</name>
</gene>
<dbReference type="OrthoDB" id="996470at2759"/>
<dbReference type="Pfam" id="PF13456">
    <property type="entry name" value="RVT_3"/>
    <property type="match status" value="1"/>
</dbReference>
<evidence type="ECO:0000313" key="3">
    <source>
        <dbReference type="Proteomes" id="UP000275267"/>
    </source>
</evidence>
<sequence length="187" mass="20474">MVEDLLVLQTEIVVTPARQSRRSSWERPSHAFQASSAIGASGAVIRDADGKLIAASANRYTHVADALTGEFLAARGGLKLAAQQRLDRVILECDNLSLINMLREGNGDRSAVFGLWQEIQELGRSFVSLDFLLFTGKGQNGHCLPAAACLQWNLSILNIVRSCCFDDGIWKGSSCRRKWAATAIQRK</sequence>
<proteinExistence type="predicted"/>
<protein>
    <recommendedName>
        <fullName evidence="1">RNase H type-1 domain-containing protein</fullName>
    </recommendedName>
</protein>
<dbReference type="EMBL" id="PQIB02000008">
    <property type="protein sequence ID" value="RLN03047.1"/>
    <property type="molecule type" value="Genomic_DNA"/>
</dbReference>
<dbReference type="InterPro" id="IPR002156">
    <property type="entry name" value="RNaseH_domain"/>
</dbReference>
<feature type="domain" description="RNase H type-1" evidence="1">
    <location>
        <begin position="31"/>
        <end position="131"/>
    </location>
</feature>
<evidence type="ECO:0000313" key="2">
    <source>
        <dbReference type="EMBL" id="RLN03047.1"/>
    </source>
</evidence>
<dbReference type="Gene3D" id="3.30.420.10">
    <property type="entry name" value="Ribonuclease H-like superfamily/Ribonuclease H"/>
    <property type="match status" value="1"/>
</dbReference>
<name>A0A3L6REP0_PANMI</name>
<dbReference type="GO" id="GO:0004523">
    <property type="term" value="F:RNA-DNA hybrid ribonuclease activity"/>
    <property type="evidence" value="ECO:0007669"/>
    <property type="project" value="InterPro"/>
</dbReference>
<dbReference type="InterPro" id="IPR044730">
    <property type="entry name" value="RNase_H-like_dom_plant"/>
</dbReference>
<dbReference type="PANTHER" id="PTHR47074:SF11">
    <property type="entry name" value="REVERSE TRANSCRIPTASE-LIKE PROTEIN"/>
    <property type="match status" value="1"/>
</dbReference>
<dbReference type="AlphaFoldDB" id="A0A3L6REP0"/>
<comment type="caution">
    <text evidence="2">The sequence shown here is derived from an EMBL/GenBank/DDBJ whole genome shotgun (WGS) entry which is preliminary data.</text>
</comment>
<dbReference type="InterPro" id="IPR052929">
    <property type="entry name" value="RNase_H-like_EbsB-rel"/>
</dbReference>
<dbReference type="InterPro" id="IPR036397">
    <property type="entry name" value="RNaseH_sf"/>
</dbReference>
<accession>A0A3L6REP0</accession>
<dbReference type="PANTHER" id="PTHR47074">
    <property type="entry name" value="BNAC02G40300D PROTEIN"/>
    <property type="match status" value="1"/>
</dbReference>
<dbReference type="GO" id="GO:0003676">
    <property type="term" value="F:nucleic acid binding"/>
    <property type="evidence" value="ECO:0007669"/>
    <property type="project" value="InterPro"/>
</dbReference>
<reference evidence="3" key="1">
    <citation type="journal article" date="2019" name="Nat. Commun.">
        <title>The genome of broomcorn millet.</title>
        <authorList>
            <person name="Zou C."/>
            <person name="Miki D."/>
            <person name="Li D."/>
            <person name="Tang Q."/>
            <person name="Xiao L."/>
            <person name="Rajput S."/>
            <person name="Deng P."/>
            <person name="Jia W."/>
            <person name="Huang R."/>
            <person name="Zhang M."/>
            <person name="Sun Y."/>
            <person name="Hu J."/>
            <person name="Fu X."/>
            <person name="Schnable P.S."/>
            <person name="Li F."/>
            <person name="Zhang H."/>
            <person name="Feng B."/>
            <person name="Zhu X."/>
            <person name="Liu R."/>
            <person name="Schnable J.C."/>
            <person name="Zhu J.-K."/>
            <person name="Zhang H."/>
        </authorList>
    </citation>
    <scope>NUCLEOTIDE SEQUENCE [LARGE SCALE GENOMIC DNA]</scope>
</reference>
<evidence type="ECO:0000259" key="1">
    <source>
        <dbReference type="Pfam" id="PF13456"/>
    </source>
</evidence>
<dbReference type="CDD" id="cd06222">
    <property type="entry name" value="RNase_H_like"/>
    <property type="match status" value="1"/>
</dbReference>
<dbReference type="SUPFAM" id="SSF53098">
    <property type="entry name" value="Ribonuclease H-like"/>
    <property type="match status" value="1"/>
</dbReference>
<organism evidence="2 3">
    <name type="scientific">Panicum miliaceum</name>
    <name type="common">Proso millet</name>
    <name type="synonym">Broomcorn millet</name>
    <dbReference type="NCBI Taxonomy" id="4540"/>
    <lineage>
        <taxon>Eukaryota</taxon>
        <taxon>Viridiplantae</taxon>
        <taxon>Streptophyta</taxon>
        <taxon>Embryophyta</taxon>
        <taxon>Tracheophyta</taxon>
        <taxon>Spermatophyta</taxon>
        <taxon>Magnoliopsida</taxon>
        <taxon>Liliopsida</taxon>
        <taxon>Poales</taxon>
        <taxon>Poaceae</taxon>
        <taxon>PACMAD clade</taxon>
        <taxon>Panicoideae</taxon>
        <taxon>Panicodae</taxon>
        <taxon>Paniceae</taxon>
        <taxon>Panicinae</taxon>
        <taxon>Panicum</taxon>
        <taxon>Panicum sect. Panicum</taxon>
    </lineage>
</organism>
<dbReference type="Proteomes" id="UP000275267">
    <property type="component" value="Unassembled WGS sequence"/>
</dbReference>
<keyword evidence="3" id="KW-1185">Reference proteome</keyword>
<dbReference type="InterPro" id="IPR012337">
    <property type="entry name" value="RNaseH-like_sf"/>
</dbReference>